<dbReference type="GO" id="GO:0005886">
    <property type="term" value="C:plasma membrane"/>
    <property type="evidence" value="ECO:0007669"/>
    <property type="project" value="UniProtKB-SubCell"/>
</dbReference>
<keyword evidence="8 14" id="KW-0479">Metal-binding</keyword>
<reference evidence="16 17" key="1">
    <citation type="submission" date="2018-07" db="EMBL/GenBank/DDBJ databases">
        <title>Venubactetium sediminum gen. nov., sp. nov., isolated from a marine solar saltern.</title>
        <authorList>
            <person name="Wang S."/>
        </authorList>
    </citation>
    <scope>NUCLEOTIDE SEQUENCE [LARGE SCALE GENOMIC DNA]</scope>
    <source>
        <strain evidence="16 17">WD2A32</strain>
    </source>
</reference>
<dbReference type="Pfam" id="PF03653">
    <property type="entry name" value="UPF0093"/>
    <property type="match status" value="1"/>
</dbReference>
<evidence type="ECO:0000256" key="11">
    <source>
        <dbReference type="ARBA" id="ARBA00023004"/>
    </source>
</evidence>
<dbReference type="GO" id="GO:0006782">
    <property type="term" value="P:protoporphyrinogen IX biosynthetic process"/>
    <property type="evidence" value="ECO:0007669"/>
    <property type="project" value="UniProtKB-UniRule"/>
</dbReference>
<comment type="caution">
    <text evidence="16">The sequence shown here is derived from an EMBL/GenBank/DDBJ whole genome shotgun (WGS) entry which is preliminary data.</text>
</comment>
<evidence type="ECO:0000256" key="10">
    <source>
        <dbReference type="ARBA" id="ARBA00023002"/>
    </source>
</evidence>
<comment type="function">
    <text evidence="14 15">Catalyzes the oxidation of protoporphyrinogen IX to protoporphyrin IX.</text>
</comment>
<feature type="transmembrane region" description="Helical" evidence="14">
    <location>
        <begin position="86"/>
        <end position="105"/>
    </location>
</feature>
<keyword evidence="12 14" id="KW-0472">Membrane</keyword>
<protein>
    <recommendedName>
        <fullName evidence="4 14">Protoporphyrinogen IX oxidase</fullName>
        <shortName evidence="14">PPO</shortName>
        <ecNumber evidence="14 15">1.3.99.-</ecNumber>
    </recommendedName>
</protein>
<evidence type="ECO:0000256" key="9">
    <source>
        <dbReference type="ARBA" id="ARBA00022989"/>
    </source>
</evidence>
<comment type="similarity">
    <text evidence="3 14 15">Belongs to the HemJ family.</text>
</comment>
<dbReference type="GO" id="GO:0046872">
    <property type="term" value="F:metal ion binding"/>
    <property type="evidence" value="ECO:0007669"/>
    <property type="project" value="UniProtKB-UniRule"/>
</dbReference>
<keyword evidence="9 14" id="KW-1133">Transmembrane helix</keyword>
<evidence type="ECO:0000256" key="12">
    <source>
        <dbReference type="ARBA" id="ARBA00023136"/>
    </source>
</evidence>
<dbReference type="PANTHER" id="PTHR40255">
    <property type="entry name" value="UPF0093 MEMBRANE PROTEIN SLR1790"/>
    <property type="match status" value="1"/>
</dbReference>
<dbReference type="HAMAP" id="MF_02239">
    <property type="entry name" value="HemJ"/>
    <property type="match status" value="1"/>
</dbReference>
<keyword evidence="7 14" id="KW-0812">Transmembrane</keyword>
<feature type="transmembrane region" description="Helical" evidence="14">
    <location>
        <begin position="57"/>
        <end position="80"/>
    </location>
</feature>
<dbReference type="AlphaFoldDB" id="A0A369TK25"/>
<keyword evidence="17" id="KW-1185">Reference proteome</keyword>
<dbReference type="PANTHER" id="PTHR40255:SF1">
    <property type="entry name" value="PROTOPORPHYRINOGEN IX OXIDASE"/>
    <property type="match status" value="1"/>
</dbReference>
<accession>A0A369TK25</accession>
<name>A0A369TK25_9PROT</name>
<organism evidence="16 17">
    <name type="scientific">Ferruginivarius sediminum</name>
    <dbReference type="NCBI Taxonomy" id="2661937"/>
    <lineage>
        <taxon>Bacteria</taxon>
        <taxon>Pseudomonadati</taxon>
        <taxon>Pseudomonadota</taxon>
        <taxon>Alphaproteobacteria</taxon>
        <taxon>Rhodospirillales</taxon>
        <taxon>Rhodospirillaceae</taxon>
        <taxon>Ferruginivarius</taxon>
    </lineage>
</organism>
<dbReference type="EC" id="1.3.99.-" evidence="14 15"/>
<comment type="catalytic activity">
    <reaction evidence="13 14 15">
        <text>protoporphyrinogen IX + 3 A = protoporphyrin IX + 3 AH2</text>
        <dbReference type="Rhea" id="RHEA:62000"/>
        <dbReference type="ChEBI" id="CHEBI:13193"/>
        <dbReference type="ChEBI" id="CHEBI:17499"/>
        <dbReference type="ChEBI" id="CHEBI:57306"/>
        <dbReference type="ChEBI" id="CHEBI:57307"/>
    </reaction>
</comment>
<comment type="cofactor">
    <cofactor evidence="14 15">
        <name>heme b</name>
        <dbReference type="ChEBI" id="CHEBI:60344"/>
    </cofactor>
    <text evidence="14 15">Binds 1 heme b (iron(II)-protoporphyrin IX) group per subunit.</text>
</comment>
<dbReference type="RefSeq" id="WP_114580522.1">
    <property type="nucleotide sequence ID" value="NZ_QPMH01000002.1"/>
</dbReference>
<dbReference type="EMBL" id="QPMH01000002">
    <property type="protein sequence ID" value="RDD63266.1"/>
    <property type="molecule type" value="Genomic_DNA"/>
</dbReference>
<evidence type="ECO:0000313" key="16">
    <source>
        <dbReference type="EMBL" id="RDD63266.1"/>
    </source>
</evidence>
<feature type="binding site" description="axial binding residue" evidence="14">
    <location>
        <position position="91"/>
    </location>
    <ligand>
        <name>heme</name>
        <dbReference type="ChEBI" id="CHEBI:30413"/>
    </ligand>
    <ligandPart>
        <name>Fe</name>
        <dbReference type="ChEBI" id="CHEBI:18248"/>
    </ligandPart>
</feature>
<dbReference type="Proteomes" id="UP000253941">
    <property type="component" value="Unassembled WGS sequence"/>
</dbReference>
<evidence type="ECO:0000256" key="1">
    <source>
        <dbReference type="ARBA" id="ARBA00004651"/>
    </source>
</evidence>
<gene>
    <name evidence="16" type="primary">hemJ</name>
    <name evidence="16" type="ORF">DRB17_02100</name>
</gene>
<comment type="subcellular location">
    <subcellularLocation>
        <location evidence="1 14">Cell membrane</location>
        <topology evidence="1 14">Multi-pass membrane protein</topology>
    </subcellularLocation>
</comment>
<dbReference type="PIRSF" id="PIRSF004638">
    <property type="entry name" value="UCP004638"/>
    <property type="match status" value="1"/>
</dbReference>
<proteinExistence type="inferred from homology"/>
<feature type="transmembrane region" description="Helical" evidence="14">
    <location>
        <begin position="126"/>
        <end position="144"/>
    </location>
</feature>
<evidence type="ECO:0000256" key="7">
    <source>
        <dbReference type="ARBA" id="ARBA00022692"/>
    </source>
</evidence>
<evidence type="ECO:0000256" key="4">
    <source>
        <dbReference type="ARBA" id="ARBA00017504"/>
    </source>
</evidence>
<evidence type="ECO:0000256" key="2">
    <source>
        <dbReference type="ARBA" id="ARBA00005073"/>
    </source>
</evidence>
<keyword evidence="11 14" id="KW-0408">Iron</keyword>
<sequence length="147" mass="17125">MIGWLGGAYLWVLALHIISVIAWMAGMLYLPRLYVYHTEAQPGGEFSEKLKVMERRLLRAIINPAMIASWTFGLMLFLHLGAWSMGWMHVKLTLVVIMSAFHGYLSRWRKDFERDANRRSQTFYRMMNEVPTVLMIGIVIFVVVKPF</sequence>
<dbReference type="GO" id="GO:0070818">
    <property type="term" value="F:protoporphyrinogen oxidase activity"/>
    <property type="evidence" value="ECO:0007669"/>
    <property type="project" value="UniProtKB-UniRule"/>
</dbReference>
<feature type="binding site" description="axial binding residue" evidence="14">
    <location>
        <position position="16"/>
    </location>
    <ligand>
        <name>heme</name>
        <dbReference type="ChEBI" id="CHEBI:30413"/>
    </ligand>
    <ligandPart>
        <name>Fe</name>
        <dbReference type="ChEBI" id="CHEBI:18248"/>
    </ligandPart>
</feature>
<evidence type="ECO:0000256" key="15">
    <source>
        <dbReference type="PIRNR" id="PIRNR004638"/>
    </source>
</evidence>
<evidence type="ECO:0000256" key="8">
    <source>
        <dbReference type="ARBA" id="ARBA00022723"/>
    </source>
</evidence>
<keyword evidence="5 14" id="KW-1003">Cell membrane</keyword>
<evidence type="ECO:0000256" key="3">
    <source>
        <dbReference type="ARBA" id="ARBA00006501"/>
    </source>
</evidence>
<evidence type="ECO:0000256" key="14">
    <source>
        <dbReference type="HAMAP-Rule" id="MF_02239"/>
    </source>
</evidence>
<dbReference type="UniPathway" id="UPA00251">
    <property type="reaction ID" value="UER00324"/>
</dbReference>
<feature type="transmembrane region" description="Helical" evidence="14">
    <location>
        <begin position="6"/>
        <end position="30"/>
    </location>
</feature>
<comment type="subunit">
    <text evidence="14">Homodimer.</text>
</comment>
<evidence type="ECO:0000256" key="13">
    <source>
        <dbReference type="ARBA" id="ARBA00048390"/>
    </source>
</evidence>
<evidence type="ECO:0000313" key="17">
    <source>
        <dbReference type="Proteomes" id="UP000253941"/>
    </source>
</evidence>
<evidence type="ECO:0000256" key="5">
    <source>
        <dbReference type="ARBA" id="ARBA00022475"/>
    </source>
</evidence>
<comment type="pathway">
    <text evidence="2 14 15">Porphyrin-containing compound metabolism; protoporphyrin-IX biosynthesis; protoporphyrin-IX from protoporphyrinogen-IX: step 1/1.</text>
</comment>
<keyword evidence="10 14" id="KW-0560">Oxidoreductase</keyword>
<evidence type="ECO:0000256" key="6">
    <source>
        <dbReference type="ARBA" id="ARBA00022617"/>
    </source>
</evidence>
<dbReference type="InterPro" id="IPR005265">
    <property type="entry name" value="HemJ-like"/>
</dbReference>
<keyword evidence="6 14" id="KW-0349">Heme</keyword>
<dbReference type="NCBIfam" id="TIGR00701">
    <property type="entry name" value="protoporphyrinogen oxidase HemJ"/>
    <property type="match status" value="1"/>
</dbReference>